<keyword evidence="1" id="KW-1133">Transmembrane helix</keyword>
<reference evidence="2 3" key="1">
    <citation type="submission" date="2013-04" db="EMBL/GenBank/DDBJ databases">
        <title>The Genome Sequence of Treponema medium ATCC 700293.</title>
        <authorList>
            <consortium name="The Broad Institute Genomics Platform"/>
            <person name="Earl A."/>
            <person name="Ward D."/>
            <person name="Feldgarden M."/>
            <person name="Gevers D."/>
            <person name="Leonetti C."/>
            <person name="Blanton J.M."/>
            <person name="Dewhirst F.E."/>
            <person name="Izard J."/>
            <person name="Walker B."/>
            <person name="Young S."/>
            <person name="Zeng Q."/>
            <person name="Gargeya S."/>
            <person name="Fitzgerald M."/>
            <person name="Haas B."/>
            <person name="Abouelleil A."/>
            <person name="Allen A.W."/>
            <person name="Alvarado L."/>
            <person name="Arachchi H.M."/>
            <person name="Berlin A.M."/>
            <person name="Chapman S.B."/>
            <person name="Gainer-Dewar J."/>
            <person name="Goldberg J."/>
            <person name="Griggs A."/>
            <person name="Gujja S."/>
            <person name="Hansen M."/>
            <person name="Howarth C."/>
            <person name="Imamovic A."/>
            <person name="Ireland A."/>
            <person name="Larimer J."/>
            <person name="McCowan C."/>
            <person name="Murphy C."/>
            <person name="Pearson M."/>
            <person name="Poon T.W."/>
            <person name="Priest M."/>
            <person name="Roberts A."/>
            <person name="Saif S."/>
            <person name="Shea T."/>
            <person name="Sisk P."/>
            <person name="Sykes S."/>
            <person name="Wortman J."/>
            <person name="Nusbaum C."/>
            <person name="Birren B."/>
        </authorList>
    </citation>
    <scope>NUCLEOTIDE SEQUENCE [LARGE SCALE GENOMIC DNA]</scope>
    <source>
        <strain evidence="2 3">ATCC 700293</strain>
    </source>
</reference>
<dbReference type="AlphaFoldDB" id="A0AA87NPD5"/>
<evidence type="ECO:0000313" key="2">
    <source>
        <dbReference type="EMBL" id="EPF28297.1"/>
    </source>
</evidence>
<feature type="transmembrane region" description="Helical" evidence="1">
    <location>
        <begin position="244"/>
        <end position="264"/>
    </location>
</feature>
<feature type="transmembrane region" description="Helical" evidence="1">
    <location>
        <begin position="545"/>
        <end position="568"/>
    </location>
</feature>
<feature type="transmembrane region" description="Helical" evidence="1">
    <location>
        <begin position="475"/>
        <end position="499"/>
    </location>
</feature>
<evidence type="ECO:0000313" key="3">
    <source>
        <dbReference type="Proteomes" id="UP000014634"/>
    </source>
</evidence>
<feature type="transmembrane region" description="Helical" evidence="1">
    <location>
        <begin position="131"/>
        <end position="153"/>
    </location>
</feature>
<accession>A0AA87NPD5</accession>
<evidence type="ECO:0000256" key="1">
    <source>
        <dbReference type="SAM" id="Phobius"/>
    </source>
</evidence>
<feature type="transmembrane region" description="Helical" evidence="1">
    <location>
        <begin position="505"/>
        <end position="525"/>
    </location>
</feature>
<gene>
    <name evidence="2" type="ORF">HMPREF9195_01506</name>
</gene>
<feature type="transmembrane region" description="Helical" evidence="1">
    <location>
        <begin position="90"/>
        <end position="111"/>
    </location>
</feature>
<comment type="caution">
    <text evidence="2">The sequence shown here is derived from an EMBL/GenBank/DDBJ whole genome shotgun (WGS) entry which is preliminary data.</text>
</comment>
<organism evidence="2 3">
    <name type="scientific">Treponema medium ATCC 700293</name>
    <dbReference type="NCBI Taxonomy" id="1125700"/>
    <lineage>
        <taxon>Bacteria</taxon>
        <taxon>Pseudomonadati</taxon>
        <taxon>Spirochaetota</taxon>
        <taxon>Spirochaetia</taxon>
        <taxon>Spirochaetales</taxon>
        <taxon>Treponemataceae</taxon>
        <taxon>Treponema</taxon>
    </lineage>
</organism>
<sequence>MHQKNKTDTRYLAVFKSLFRIYAMMVFGISRWQDFIRGKNNRTHRGSRNKQEQAVKNIPEAAAENNSSKETSGSASENVEETMSIVKTGLFILFLIYIVGCFIALFRMITINLYKSLQPLGMQHLLFEIEITALFAFLFISNFLLTLSTYYIGSIEQTLRAMPIPPRIFFGAKFFAHCLPALIISVSFFGVTASVYGHYEHSPASFYIIALTGAVFFPLPIIGLCYLINISVMRITKIFKQRRFVMLITGILGIVMALGINYFVQSVNMLHESSDLAGTLTGYRPGIAAVTRCLLPMRFFAAALSANSFSTAIGSFLLFITICIAVAAAIIGLLSAVYEKTQDGFDEQTFKRLTASETKTLIHSGFKRRSAFSTLLLREIHIMNREPAYLLNGPFAMILLPLIYGIMYLTGSLHLPAGTEDFMQSSAGLVIAGVCGTFLGSTTGIAATAVSRDAKNLNLIKSLPLSIKQYMQAKLAHAMLFAGIGSLIGVGGIALLFSLTPLTAIAAFIIALSLALFCNLLALMLDTAHPKLHWDTPAAAVKHNLNNIIILFSDLLLLGIIVTVASLMSIPQEYYLLCFAGIPLLASGITAHFFWPYAERKINRLEI</sequence>
<feature type="transmembrane region" description="Helical" evidence="1">
    <location>
        <begin position="316"/>
        <end position="338"/>
    </location>
</feature>
<keyword evidence="1" id="KW-0472">Membrane</keyword>
<name>A0AA87NPD5_TREMD</name>
<dbReference type="RefSeq" id="WP_016523443.1">
    <property type="nucleotide sequence ID" value="NZ_KE332517.1"/>
</dbReference>
<dbReference type="EMBL" id="ATFE01000012">
    <property type="protein sequence ID" value="EPF28297.1"/>
    <property type="molecule type" value="Genomic_DNA"/>
</dbReference>
<dbReference type="Proteomes" id="UP000014634">
    <property type="component" value="Unassembled WGS sequence"/>
</dbReference>
<dbReference type="Pfam" id="PF16949">
    <property type="entry name" value="ABC_tran_2"/>
    <property type="match status" value="1"/>
</dbReference>
<feature type="transmembrane region" description="Helical" evidence="1">
    <location>
        <begin position="205"/>
        <end position="232"/>
    </location>
</feature>
<protein>
    <submittedName>
        <fullName evidence="2">Uncharacterized protein</fullName>
    </submittedName>
</protein>
<feature type="transmembrane region" description="Helical" evidence="1">
    <location>
        <begin position="429"/>
        <end position="454"/>
    </location>
</feature>
<proteinExistence type="predicted"/>
<feature type="transmembrane region" description="Helical" evidence="1">
    <location>
        <begin position="174"/>
        <end position="199"/>
    </location>
</feature>
<feature type="transmembrane region" description="Helical" evidence="1">
    <location>
        <begin position="388"/>
        <end position="409"/>
    </location>
</feature>
<feature type="transmembrane region" description="Helical" evidence="1">
    <location>
        <begin position="574"/>
        <end position="595"/>
    </location>
</feature>
<keyword evidence="1" id="KW-0812">Transmembrane</keyword>
<dbReference type="InterPro" id="IPR031599">
    <property type="entry name" value="ABC_tran_2"/>
</dbReference>